<protein>
    <submittedName>
        <fullName evidence="2">Uncharacterized protein</fullName>
    </submittedName>
</protein>
<evidence type="ECO:0000313" key="2">
    <source>
        <dbReference type="EMBL" id="VDK80666.1"/>
    </source>
</evidence>
<dbReference type="OrthoDB" id="6249053at2759"/>
<dbReference type="AlphaFoldDB" id="A0A3P6SZ55"/>
<evidence type="ECO:0000256" key="1">
    <source>
        <dbReference type="SAM" id="MobiDB-lite"/>
    </source>
</evidence>
<sequence>MNEAMKRVADERSQRLNIQAELMACQLDYRTSLSNSTYAGYSTSTRYTPCNSMTQSFSLGTLPSEVNLGDLPSTNQPHLPIALPSTPS</sequence>
<gene>
    <name evidence="2" type="ORF">DILT_LOCUS3131</name>
</gene>
<feature type="region of interest" description="Disordered" evidence="1">
    <location>
        <begin position="68"/>
        <end position="88"/>
    </location>
</feature>
<dbReference type="EMBL" id="UYRU01043183">
    <property type="protein sequence ID" value="VDK80666.1"/>
    <property type="molecule type" value="Genomic_DNA"/>
</dbReference>
<reference evidence="2 3" key="1">
    <citation type="submission" date="2018-11" db="EMBL/GenBank/DDBJ databases">
        <authorList>
            <consortium name="Pathogen Informatics"/>
        </authorList>
    </citation>
    <scope>NUCLEOTIDE SEQUENCE [LARGE SCALE GENOMIC DNA]</scope>
</reference>
<dbReference type="Proteomes" id="UP000281553">
    <property type="component" value="Unassembled WGS sequence"/>
</dbReference>
<proteinExistence type="predicted"/>
<organism evidence="2 3">
    <name type="scientific">Dibothriocephalus latus</name>
    <name type="common">Fish tapeworm</name>
    <name type="synonym">Diphyllobothrium latum</name>
    <dbReference type="NCBI Taxonomy" id="60516"/>
    <lineage>
        <taxon>Eukaryota</taxon>
        <taxon>Metazoa</taxon>
        <taxon>Spiralia</taxon>
        <taxon>Lophotrochozoa</taxon>
        <taxon>Platyhelminthes</taxon>
        <taxon>Cestoda</taxon>
        <taxon>Eucestoda</taxon>
        <taxon>Diphyllobothriidea</taxon>
        <taxon>Diphyllobothriidae</taxon>
        <taxon>Dibothriocephalus</taxon>
    </lineage>
</organism>
<keyword evidence="3" id="KW-1185">Reference proteome</keyword>
<evidence type="ECO:0000313" key="3">
    <source>
        <dbReference type="Proteomes" id="UP000281553"/>
    </source>
</evidence>
<name>A0A3P6SZ55_DIBLA</name>
<accession>A0A3P6SZ55</accession>